<comment type="caution">
    <text evidence="1">The sequence shown here is derived from an EMBL/GenBank/DDBJ whole genome shotgun (WGS) entry which is preliminary data.</text>
</comment>
<name>A0A2H5QUS5_CITUN</name>
<reference evidence="1 2" key="1">
    <citation type="journal article" date="2017" name="Front. Genet.">
        <title>Draft sequencing of the heterozygous diploid genome of Satsuma (Citrus unshiu Marc.) using a hybrid assembly approach.</title>
        <authorList>
            <person name="Shimizu T."/>
            <person name="Tanizawa Y."/>
            <person name="Mochizuki T."/>
            <person name="Nagasaki H."/>
            <person name="Yoshioka T."/>
            <person name="Toyoda A."/>
            <person name="Fujiyama A."/>
            <person name="Kaminuma E."/>
            <person name="Nakamura Y."/>
        </authorList>
    </citation>
    <scope>NUCLEOTIDE SEQUENCE [LARGE SCALE GENOMIC DNA]</scope>
    <source>
        <strain evidence="2">cv. Miyagawa wase</strain>
    </source>
</reference>
<sequence length="61" mass="7246">MGVDEVRIHRPKTFIMKRRVGHYFCKHACLTSKGKCRNREFGKKVEEDLENNAGLRRQSRQ</sequence>
<evidence type="ECO:0000313" key="1">
    <source>
        <dbReference type="EMBL" id="GAY68378.1"/>
    </source>
</evidence>
<gene>
    <name evidence="1" type="ORF">CUMW_263660</name>
</gene>
<protein>
    <submittedName>
        <fullName evidence="1">Uncharacterized protein</fullName>
    </submittedName>
</protein>
<dbReference type="EMBL" id="BDQV01000865">
    <property type="protein sequence ID" value="GAY68378.1"/>
    <property type="molecule type" value="Genomic_DNA"/>
</dbReference>
<dbReference type="AlphaFoldDB" id="A0A2H5QUS5"/>
<accession>A0A2H5QUS5</accession>
<dbReference type="Proteomes" id="UP000236630">
    <property type="component" value="Unassembled WGS sequence"/>
</dbReference>
<organism evidence="1 2">
    <name type="scientific">Citrus unshiu</name>
    <name type="common">Satsuma mandarin</name>
    <name type="synonym">Citrus nobilis var. unshiu</name>
    <dbReference type="NCBI Taxonomy" id="55188"/>
    <lineage>
        <taxon>Eukaryota</taxon>
        <taxon>Viridiplantae</taxon>
        <taxon>Streptophyta</taxon>
        <taxon>Embryophyta</taxon>
        <taxon>Tracheophyta</taxon>
        <taxon>Spermatophyta</taxon>
        <taxon>Magnoliopsida</taxon>
        <taxon>eudicotyledons</taxon>
        <taxon>Gunneridae</taxon>
        <taxon>Pentapetalae</taxon>
        <taxon>rosids</taxon>
        <taxon>malvids</taxon>
        <taxon>Sapindales</taxon>
        <taxon>Rutaceae</taxon>
        <taxon>Aurantioideae</taxon>
        <taxon>Citrus</taxon>
    </lineage>
</organism>
<keyword evidence="2" id="KW-1185">Reference proteome</keyword>
<evidence type="ECO:0000313" key="2">
    <source>
        <dbReference type="Proteomes" id="UP000236630"/>
    </source>
</evidence>
<proteinExistence type="predicted"/>